<dbReference type="EMBL" id="JARJLG010000051">
    <property type="protein sequence ID" value="KAJ7759815.1"/>
    <property type="molecule type" value="Genomic_DNA"/>
</dbReference>
<accession>A0AAD7JM91</accession>
<evidence type="ECO:0000313" key="3">
    <source>
        <dbReference type="EMBL" id="KAJ7759815.1"/>
    </source>
</evidence>
<proteinExistence type="predicted"/>
<dbReference type="Proteomes" id="UP001215280">
    <property type="component" value="Unassembled WGS sequence"/>
</dbReference>
<feature type="region of interest" description="Disordered" evidence="1">
    <location>
        <begin position="65"/>
        <end position="88"/>
    </location>
</feature>
<dbReference type="AlphaFoldDB" id="A0AAD7JM91"/>
<reference evidence="4" key="1">
    <citation type="submission" date="2023-03" db="EMBL/GenBank/DDBJ databases">
        <title>Massive genome expansion in bonnet fungi (Mycena s.s.) driven by repeated elements and novel gene families across ecological guilds.</title>
        <authorList>
            <consortium name="Lawrence Berkeley National Laboratory"/>
            <person name="Harder C.B."/>
            <person name="Miyauchi S."/>
            <person name="Viragh M."/>
            <person name="Kuo A."/>
            <person name="Thoen E."/>
            <person name="Andreopoulos B."/>
            <person name="Lu D."/>
            <person name="Skrede I."/>
            <person name="Drula E."/>
            <person name="Henrissat B."/>
            <person name="Morin E."/>
            <person name="Kohler A."/>
            <person name="Barry K."/>
            <person name="LaButti K."/>
            <person name="Morin E."/>
            <person name="Salamov A."/>
            <person name="Lipzen A."/>
            <person name="Mereny Z."/>
            <person name="Hegedus B."/>
            <person name="Baldrian P."/>
            <person name="Stursova M."/>
            <person name="Weitz H."/>
            <person name="Taylor A."/>
            <person name="Grigoriev I.V."/>
            <person name="Nagy L.G."/>
            <person name="Martin F."/>
            <person name="Kauserud H."/>
        </authorList>
    </citation>
    <scope>NUCLEOTIDE SEQUENCE</scope>
    <source>
        <strain evidence="4">CBHHK188m</strain>
    </source>
</reference>
<evidence type="ECO:0000313" key="4">
    <source>
        <dbReference type="EMBL" id="KAJ7767896.1"/>
    </source>
</evidence>
<protein>
    <submittedName>
        <fullName evidence="4">Uncharacterized protein</fullName>
    </submittedName>
</protein>
<comment type="caution">
    <text evidence="4">The sequence shown here is derived from an EMBL/GenBank/DDBJ whole genome shotgun (WGS) entry which is preliminary data.</text>
</comment>
<evidence type="ECO:0000256" key="1">
    <source>
        <dbReference type="SAM" id="MobiDB-lite"/>
    </source>
</evidence>
<dbReference type="EMBL" id="JARJLG010000400">
    <property type="protein sequence ID" value="KAJ7713326.1"/>
    <property type="molecule type" value="Genomic_DNA"/>
</dbReference>
<dbReference type="EMBL" id="JARJLG010000029">
    <property type="protein sequence ID" value="KAJ7767896.1"/>
    <property type="molecule type" value="Genomic_DNA"/>
</dbReference>
<name>A0AAD7JM91_9AGAR</name>
<keyword evidence="5" id="KW-1185">Reference proteome</keyword>
<gene>
    <name evidence="4" type="ORF">DFH07DRAFT_954787</name>
    <name evidence="3" type="ORF">DFH07DRAFT_957931</name>
    <name evidence="2" type="ORF">DFH07DRAFT_974776</name>
</gene>
<sequence>MTLALTIQREPTLPLRLCAGSCNLLQAPASAASGVRSAGHTIALISMHDTTDVLALSPPFSIPSPPPTPIGATAASASSPISSALGHG</sequence>
<organism evidence="4 5">
    <name type="scientific">Mycena maculata</name>
    <dbReference type="NCBI Taxonomy" id="230809"/>
    <lineage>
        <taxon>Eukaryota</taxon>
        <taxon>Fungi</taxon>
        <taxon>Dikarya</taxon>
        <taxon>Basidiomycota</taxon>
        <taxon>Agaricomycotina</taxon>
        <taxon>Agaricomycetes</taxon>
        <taxon>Agaricomycetidae</taxon>
        <taxon>Agaricales</taxon>
        <taxon>Marasmiineae</taxon>
        <taxon>Mycenaceae</taxon>
        <taxon>Mycena</taxon>
    </lineage>
</organism>
<evidence type="ECO:0000313" key="5">
    <source>
        <dbReference type="Proteomes" id="UP001215280"/>
    </source>
</evidence>
<evidence type="ECO:0000313" key="2">
    <source>
        <dbReference type="EMBL" id="KAJ7713326.1"/>
    </source>
</evidence>
<feature type="compositionally biased region" description="Low complexity" evidence="1">
    <location>
        <begin position="70"/>
        <end position="88"/>
    </location>
</feature>